<reference evidence="9 10" key="1">
    <citation type="submission" date="2020-02" db="EMBL/GenBank/DDBJ databases">
        <authorList>
            <person name="Sun Q."/>
        </authorList>
    </citation>
    <scope>NUCLEOTIDE SEQUENCE [LARGE SCALE GENOMIC DNA]</scope>
    <source>
        <strain evidence="9 10">CCBAU 03386</strain>
    </source>
</reference>
<keyword evidence="3" id="KW-1003">Cell membrane</keyword>
<dbReference type="CDD" id="cd06261">
    <property type="entry name" value="TM_PBP2"/>
    <property type="match status" value="1"/>
</dbReference>
<dbReference type="GO" id="GO:0055085">
    <property type="term" value="P:transmembrane transport"/>
    <property type="evidence" value="ECO:0007669"/>
    <property type="project" value="InterPro"/>
</dbReference>
<evidence type="ECO:0000256" key="1">
    <source>
        <dbReference type="ARBA" id="ARBA00004651"/>
    </source>
</evidence>
<dbReference type="Pfam" id="PF00528">
    <property type="entry name" value="BPD_transp_1"/>
    <property type="match status" value="1"/>
</dbReference>
<feature type="transmembrane region" description="Helical" evidence="7">
    <location>
        <begin position="70"/>
        <end position="91"/>
    </location>
</feature>
<dbReference type="Gene3D" id="1.10.3720.10">
    <property type="entry name" value="MetI-like"/>
    <property type="match status" value="1"/>
</dbReference>
<evidence type="ECO:0000259" key="8">
    <source>
        <dbReference type="PROSITE" id="PS50928"/>
    </source>
</evidence>
<feature type="transmembrane region" description="Helical" evidence="7">
    <location>
        <begin position="291"/>
        <end position="314"/>
    </location>
</feature>
<accession>A0A7Y3S584</accession>
<comment type="caution">
    <text evidence="9">The sequence shown here is derived from an EMBL/GenBank/DDBJ whole genome shotgun (WGS) entry which is preliminary data.</text>
</comment>
<protein>
    <submittedName>
        <fullName evidence="9">Sugar ABC transporter permease</fullName>
    </submittedName>
</protein>
<evidence type="ECO:0000256" key="6">
    <source>
        <dbReference type="ARBA" id="ARBA00023136"/>
    </source>
</evidence>
<proteinExistence type="inferred from homology"/>
<keyword evidence="10" id="KW-1185">Reference proteome</keyword>
<dbReference type="PANTHER" id="PTHR43005:SF1">
    <property type="entry name" value="SPERMIDINE_PUTRESCINE TRANSPORT SYSTEM PERMEASE PROTEIN"/>
    <property type="match status" value="1"/>
</dbReference>
<dbReference type="EMBL" id="JABFCN010000011">
    <property type="protein sequence ID" value="NNU36227.1"/>
    <property type="molecule type" value="Genomic_DNA"/>
</dbReference>
<evidence type="ECO:0000256" key="7">
    <source>
        <dbReference type="RuleBase" id="RU363032"/>
    </source>
</evidence>
<organism evidence="9 10">
    <name type="scientific">Rhizobium sophorae</name>
    <dbReference type="NCBI Taxonomy" id="1535242"/>
    <lineage>
        <taxon>Bacteria</taxon>
        <taxon>Pseudomonadati</taxon>
        <taxon>Pseudomonadota</taxon>
        <taxon>Alphaproteobacteria</taxon>
        <taxon>Hyphomicrobiales</taxon>
        <taxon>Rhizobiaceae</taxon>
        <taxon>Rhizobium/Agrobacterium group</taxon>
        <taxon>Rhizobium</taxon>
    </lineage>
</organism>
<gene>
    <name evidence="9" type="ORF">G9X64_06970</name>
</gene>
<name>A0A7Y3S584_9HYPH</name>
<comment type="similarity">
    <text evidence="7">Belongs to the binding-protein-dependent transport system permease family.</text>
</comment>
<feature type="transmembrane region" description="Helical" evidence="7">
    <location>
        <begin position="33"/>
        <end position="58"/>
    </location>
</feature>
<keyword evidence="5 7" id="KW-1133">Transmembrane helix</keyword>
<sequence>MLPPNNWREHSTKPIRIDEKESDVASAAKSDRISYAILTAPALLIYGLVIVIPVVYSLVLSFTDWAGAGIPNFIGFTNYVVMFSDPIFWWGLRNNGLVILVSLIGQIPLGFFLAYVIYRRLVRGAGFFEAVIFFPALLSPVVVALLFGVVFAPTGLVSQIIGRAINDPMFSLTIFNSKTTAILPYLIVLLWMYTGIYFIIFLANLQKTSPEMLEAAVLDGANEWRILKSLILPQQVPVFLTSAIYAVAGSLKSFEILWIMTNGGPSYYSSVLGLYMIQNTFSFYKYGFGSAISVVLILLSVFLILVLSAIAARFTRAHEEGNH</sequence>
<feature type="transmembrane region" description="Helical" evidence="7">
    <location>
        <begin position="182"/>
        <end position="203"/>
    </location>
</feature>
<dbReference type="Proteomes" id="UP000519972">
    <property type="component" value="Unassembled WGS sequence"/>
</dbReference>
<evidence type="ECO:0000313" key="10">
    <source>
        <dbReference type="Proteomes" id="UP000519972"/>
    </source>
</evidence>
<feature type="transmembrane region" description="Helical" evidence="7">
    <location>
        <begin position="130"/>
        <end position="162"/>
    </location>
</feature>
<comment type="subcellular location">
    <subcellularLocation>
        <location evidence="1 7">Cell membrane</location>
        <topology evidence="1 7">Multi-pass membrane protein</topology>
    </subcellularLocation>
</comment>
<evidence type="ECO:0000313" key="9">
    <source>
        <dbReference type="EMBL" id="NNU36227.1"/>
    </source>
</evidence>
<evidence type="ECO:0000256" key="2">
    <source>
        <dbReference type="ARBA" id="ARBA00022448"/>
    </source>
</evidence>
<dbReference type="InterPro" id="IPR000515">
    <property type="entry name" value="MetI-like"/>
</dbReference>
<dbReference type="GO" id="GO:0005886">
    <property type="term" value="C:plasma membrane"/>
    <property type="evidence" value="ECO:0007669"/>
    <property type="project" value="UniProtKB-SubCell"/>
</dbReference>
<dbReference type="PANTHER" id="PTHR43005">
    <property type="entry name" value="BLR7065 PROTEIN"/>
    <property type="match status" value="1"/>
</dbReference>
<keyword evidence="6 7" id="KW-0472">Membrane</keyword>
<dbReference type="PROSITE" id="PS50928">
    <property type="entry name" value="ABC_TM1"/>
    <property type="match status" value="1"/>
</dbReference>
<evidence type="ECO:0000256" key="4">
    <source>
        <dbReference type="ARBA" id="ARBA00022692"/>
    </source>
</evidence>
<keyword evidence="2 7" id="KW-0813">Transport</keyword>
<evidence type="ECO:0000256" key="3">
    <source>
        <dbReference type="ARBA" id="ARBA00022475"/>
    </source>
</evidence>
<feature type="transmembrane region" description="Helical" evidence="7">
    <location>
        <begin position="97"/>
        <end position="118"/>
    </location>
</feature>
<dbReference type="AlphaFoldDB" id="A0A7Y3S584"/>
<feature type="domain" description="ABC transmembrane type-1" evidence="8">
    <location>
        <begin position="92"/>
        <end position="307"/>
    </location>
</feature>
<evidence type="ECO:0000256" key="5">
    <source>
        <dbReference type="ARBA" id="ARBA00022989"/>
    </source>
</evidence>
<dbReference type="InterPro" id="IPR035906">
    <property type="entry name" value="MetI-like_sf"/>
</dbReference>
<dbReference type="SUPFAM" id="SSF161098">
    <property type="entry name" value="MetI-like"/>
    <property type="match status" value="1"/>
</dbReference>
<feature type="transmembrane region" description="Helical" evidence="7">
    <location>
        <begin position="266"/>
        <end position="284"/>
    </location>
</feature>
<keyword evidence="4 7" id="KW-0812">Transmembrane</keyword>